<evidence type="ECO:0000256" key="15">
    <source>
        <dbReference type="SAM" id="MobiDB-lite"/>
    </source>
</evidence>
<dbReference type="GO" id="GO:0010506">
    <property type="term" value="P:regulation of autophagy"/>
    <property type="evidence" value="ECO:0007669"/>
    <property type="project" value="InterPro"/>
</dbReference>
<dbReference type="Proteomes" id="UP000054466">
    <property type="component" value="Unassembled WGS sequence"/>
</dbReference>
<keyword evidence="18" id="KW-1185">Reference proteome</keyword>
<feature type="binding site" evidence="14">
    <location>
        <position position="243"/>
    </location>
    <ligand>
        <name>ATP</name>
        <dbReference type="ChEBI" id="CHEBI:30616"/>
    </ligand>
</feature>
<reference evidence="17 18" key="1">
    <citation type="submission" date="2015-01" db="EMBL/GenBank/DDBJ databases">
        <title>The Genome Sequence of Cladophialophora immunda CBS83496.</title>
        <authorList>
            <consortium name="The Broad Institute Genomics Platform"/>
            <person name="Cuomo C."/>
            <person name="de Hoog S."/>
            <person name="Gorbushina A."/>
            <person name="Stielow B."/>
            <person name="Teixiera M."/>
            <person name="Abouelleil A."/>
            <person name="Chapman S.B."/>
            <person name="Priest M."/>
            <person name="Young S.K."/>
            <person name="Wortman J."/>
            <person name="Nusbaum C."/>
            <person name="Birren B."/>
        </authorList>
    </citation>
    <scope>NUCLEOTIDE SEQUENCE [LARGE SCALE GENOMIC DNA]</scope>
    <source>
        <strain evidence="17 18">CBS 83496</strain>
    </source>
</reference>
<protein>
    <recommendedName>
        <fullName evidence="3">Serine/threonine-protein kinase ATG1</fullName>
        <ecNumber evidence="2">2.7.11.1</ecNumber>
    </recommendedName>
    <alternativeName>
        <fullName evidence="11">Autophagy-related protein 1</fullName>
    </alternativeName>
    <alternativeName>
        <fullName evidence="4">Serine/threonine-protein kinase atg1</fullName>
    </alternativeName>
</protein>
<keyword evidence="7 14" id="KW-0547">Nucleotide-binding</keyword>
<feature type="region of interest" description="Disordered" evidence="15">
    <location>
        <begin position="497"/>
        <end position="576"/>
    </location>
</feature>
<evidence type="ECO:0000256" key="9">
    <source>
        <dbReference type="ARBA" id="ARBA00022840"/>
    </source>
</evidence>
<keyword evidence="6" id="KW-0808">Transferase</keyword>
<name>A0A0D2BSR4_9EURO</name>
<dbReference type="VEuPathDB" id="FungiDB:PV07_12535"/>
<dbReference type="Gene3D" id="1.10.510.10">
    <property type="entry name" value="Transferase(Phosphotransferase) domain 1"/>
    <property type="match status" value="1"/>
</dbReference>
<dbReference type="RefSeq" id="XP_016242289.1">
    <property type="nucleotide sequence ID" value="XM_016400069.1"/>
</dbReference>
<evidence type="ECO:0000313" key="18">
    <source>
        <dbReference type="Proteomes" id="UP000054466"/>
    </source>
</evidence>
<organism evidence="17 18">
    <name type="scientific">Cladophialophora immunda</name>
    <dbReference type="NCBI Taxonomy" id="569365"/>
    <lineage>
        <taxon>Eukaryota</taxon>
        <taxon>Fungi</taxon>
        <taxon>Dikarya</taxon>
        <taxon>Ascomycota</taxon>
        <taxon>Pezizomycotina</taxon>
        <taxon>Eurotiomycetes</taxon>
        <taxon>Chaetothyriomycetidae</taxon>
        <taxon>Chaetothyriales</taxon>
        <taxon>Herpotrichiellaceae</taxon>
        <taxon>Cladophialophora</taxon>
    </lineage>
</organism>
<evidence type="ECO:0000313" key="17">
    <source>
        <dbReference type="EMBL" id="KIW22073.1"/>
    </source>
</evidence>
<comment type="subcellular location">
    <subcellularLocation>
        <location evidence="1">Preautophagosomal structure membrane</location>
        <topology evidence="1">Peripheral membrane protein</topology>
    </subcellularLocation>
</comment>
<evidence type="ECO:0000256" key="7">
    <source>
        <dbReference type="ARBA" id="ARBA00022741"/>
    </source>
</evidence>
<evidence type="ECO:0000256" key="12">
    <source>
        <dbReference type="ARBA" id="ARBA00047899"/>
    </source>
</evidence>
<dbReference type="PROSITE" id="PS00107">
    <property type="entry name" value="PROTEIN_KINASE_ATP"/>
    <property type="match status" value="1"/>
</dbReference>
<dbReference type="SUPFAM" id="SSF56112">
    <property type="entry name" value="Protein kinase-like (PK-like)"/>
    <property type="match status" value="1"/>
</dbReference>
<evidence type="ECO:0000256" key="1">
    <source>
        <dbReference type="ARBA" id="ARBA00004623"/>
    </source>
</evidence>
<dbReference type="AlphaFoldDB" id="A0A0D2BSR4"/>
<keyword evidence="10" id="KW-0072">Autophagy</keyword>
<evidence type="ECO:0000256" key="6">
    <source>
        <dbReference type="ARBA" id="ARBA00022679"/>
    </source>
</evidence>
<accession>A0A0D2BSR4</accession>
<comment type="catalytic activity">
    <reaction evidence="13">
        <text>L-seryl-[protein] + ATP = O-phospho-L-seryl-[protein] + ADP + H(+)</text>
        <dbReference type="Rhea" id="RHEA:17989"/>
        <dbReference type="Rhea" id="RHEA-COMP:9863"/>
        <dbReference type="Rhea" id="RHEA-COMP:11604"/>
        <dbReference type="ChEBI" id="CHEBI:15378"/>
        <dbReference type="ChEBI" id="CHEBI:29999"/>
        <dbReference type="ChEBI" id="CHEBI:30616"/>
        <dbReference type="ChEBI" id="CHEBI:83421"/>
        <dbReference type="ChEBI" id="CHEBI:456216"/>
        <dbReference type="EC" id="2.7.11.1"/>
    </reaction>
</comment>
<dbReference type="GO" id="GO:0005829">
    <property type="term" value="C:cytosol"/>
    <property type="evidence" value="ECO:0007669"/>
    <property type="project" value="TreeGrafter"/>
</dbReference>
<evidence type="ECO:0000256" key="8">
    <source>
        <dbReference type="ARBA" id="ARBA00022777"/>
    </source>
</evidence>
<dbReference type="Pfam" id="PF00069">
    <property type="entry name" value="Pkinase"/>
    <property type="match status" value="1"/>
</dbReference>
<evidence type="ECO:0000256" key="4">
    <source>
        <dbReference type="ARBA" id="ARBA00019599"/>
    </source>
</evidence>
<feature type="domain" description="Protein kinase" evidence="16">
    <location>
        <begin position="214"/>
        <end position="479"/>
    </location>
</feature>
<dbReference type="InterPro" id="IPR011009">
    <property type="entry name" value="Kinase-like_dom_sf"/>
</dbReference>
<dbReference type="GO" id="GO:0034045">
    <property type="term" value="C:phagophore assembly site membrane"/>
    <property type="evidence" value="ECO:0007669"/>
    <property type="project" value="UniProtKB-SubCell"/>
</dbReference>
<dbReference type="InterPro" id="IPR045269">
    <property type="entry name" value="Atg1-like"/>
</dbReference>
<dbReference type="HOGENOM" id="CLU_016106_0_0_1"/>
<dbReference type="InterPro" id="IPR017441">
    <property type="entry name" value="Protein_kinase_ATP_BS"/>
</dbReference>
<dbReference type="GO" id="GO:0005524">
    <property type="term" value="F:ATP binding"/>
    <property type="evidence" value="ECO:0007669"/>
    <property type="project" value="UniProtKB-UniRule"/>
</dbReference>
<evidence type="ECO:0000256" key="10">
    <source>
        <dbReference type="ARBA" id="ARBA00023006"/>
    </source>
</evidence>
<keyword evidence="5" id="KW-0723">Serine/threonine-protein kinase</keyword>
<sequence>MTTTVTQDLAGIVLLFGNIEGTDNILELSNNVYFQFHPPQGGADSLEKWRGEQSERLNGPFLAFIFGKAMSSPLGWVCGSLGDTKKCDVQLAKNHETGVSREHFRTDVSPDTHCPRLTILSKNPVQIHVDERTVTLQQGETFEIISAATIDLGQVTLRAWRPTLSHQEALRYRRNAEAFDQAFLKSLTKFPISLDTSDALTFDLRLGENNTVYRREEPNVGTGSFATVMKVKELHSKQIFAAKVPHFKASDSSGTARSRLESLTKEFRKIIDLRHPNIVQAVEVLTGMQPNDSPWLIMEWIEKDLASVRLDDRDGPILATHVGKGLAFMHSQSYTHRDLKPANILVRLEGARLKIAKIADLGATKYDISGGMQTYTGTSLYMAPEFWEPMLHYTNAVDMWSFGIILLELLAPASGRLEGWDSRSPPNKPEHQKWIREKIRPLEKRLSESFGPLVRGLLCEKPNDRWPAPRSVKWLEENIRADTGSRKRGLSALVETGDDAQTRRIGSEPATFLKSHAEPSPSPTPSTADTELLGSPGPDPSGVEVSDTISSIPGAVEAPRRDTTLKPSPKRRGTPK</sequence>
<dbReference type="GO" id="GO:0000045">
    <property type="term" value="P:autophagosome assembly"/>
    <property type="evidence" value="ECO:0007669"/>
    <property type="project" value="TreeGrafter"/>
</dbReference>
<proteinExistence type="predicted"/>
<evidence type="ECO:0000256" key="13">
    <source>
        <dbReference type="ARBA" id="ARBA00048679"/>
    </source>
</evidence>
<dbReference type="GO" id="GO:0005776">
    <property type="term" value="C:autophagosome"/>
    <property type="evidence" value="ECO:0007669"/>
    <property type="project" value="TreeGrafter"/>
</dbReference>
<comment type="catalytic activity">
    <reaction evidence="12">
        <text>L-threonyl-[protein] + ATP = O-phospho-L-threonyl-[protein] + ADP + H(+)</text>
        <dbReference type="Rhea" id="RHEA:46608"/>
        <dbReference type="Rhea" id="RHEA-COMP:11060"/>
        <dbReference type="Rhea" id="RHEA-COMP:11605"/>
        <dbReference type="ChEBI" id="CHEBI:15378"/>
        <dbReference type="ChEBI" id="CHEBI:30013"/>
        <dbReference type="ChEBI" id="CHEBI:30616"/>
        <dbReference type="ChEBI" id="CHEBI:61977"/>
        <dbReference type="ChEBI" id="CHEBI:456216"/>
        <dbReference type="EC" id="2.7.11.1"/>
    </reaction>
</comment>
<dbReference type="PANTHER" id="PTHR24348">
    <property type="entry name" value="SERINE/THREONINE-PROTEIN KINASE UNC-51-RELATED"/>
    <property type="match status" value="1"/>
</dbReference>
<evidence type="ECO:0000259" key="16">
    <source>
        <dbReference type="PROSITE" id="PS50011"/>
    </source>
</evidence>
<dbReference type="PROSITE" id="PS50011">
    <property type="entry name" value="PROTEIN_KINASE_DOM"/>
    <property type="match status" value="1"/>
</dbReference>
<keyword evidence="9 14" id="KW-0067">ATP-binding</keyword>
<dbReference type="EMBL" id="KN847050">
    <property type="protein sequence ID" value="KIW22073.1"/>
    <property type="molecule type" value="Genomic_DNA"/>
</dbReference>
<dbReference type="OrthoDB" id="4159949at2759"/>
<dbReference type="InterPro" id="IPR000719">
    <property type="entry name" value="Prot_kinase_dom"/>
</dbReference>
<evidence type="ECO:0000256" key="5">
    <source>
        <dbReference type="ARBA" id="ARBA00022527"/>
    </source>
</evidence>
<dbReference type="EC" id="2.7.11.1" evidence="2"/>
<dbReference type="PROSITE" id="PS00108">
    <property type="entry name" value="PROTEIN_KINASE_ST"/>
    <property type="match status" value="1"/>
</dbReference>
<dbReference type="SMART" id="SM00220">
    <property type="entry name" value="S_TKc"/>
    <property type="match status" value="1"/>
</dbReference>
<dbReference type="STRING" id="569365.A0A0D2BSR4"/>
<dbReference type="InterPro" id="IPR008271">
    <property type="entry name" value="Ser/Thr_kinase_AS"/>
</dbReference>
<dbReference type="GeneID" id="27351729"/>
<dbReference type="GO" id="GO:0004674">
    <property type="term" value="F:protein serine/threonine kinase activity"/>
    <property type="evidence" value="ECO:0007669"/>
    <property type="project" value="UniProtKB-KW"/>
</dbReference>
<evidence type="ECO:0000256" key="14">
    <source>
        <dbReference type="PROSITE-ProRule" id="PRU10141"/>
    </source>
</evidence>
<keyword evidence="8" id="KW-0418">Kinase</keyword>
<evidence type="ECO:0000256" key="3">
    <source>
        <dbReference type="ARBA" id="ARBA00018572"/>
    </source>
</evidence>
<gene>
    <name evidence="17" type="ORF">PV07_12535</name>
</gene>
<evidence type="ECO:0000256" key="2">
    <source>
        <dbReference type="ARBA" id="ARBA00012513"/>
    </source>
</evidence>
<evidence type="ECO:0000256" key="11">
    <source>
        <dbReference type="ARBA" id="ARBA00030237"/>
    </source>
</evidence>
<dbReference type="PANTHER" id="PTHR24348:SF22">
    <property type="entry name" value="NON-SPECIFIC SERINE_THREONINE PROTEIN KINASE"/>
    <property type="match status" value="1"/>
</dbReference>